<comment type="similarity">
    <text evidence="1">Belongs to the thioredoxin family.</text>
</comment>
<comment type="caution">
    <text evidence="9">The sequence shown here is derived from an EMBL/GenBank/DDBJ whole genome shotgun (WGS) entry which is preliminary data.</text>
</comment>
<keyword evidence="11" id="KW-1185">Reference proteome</keyword>
<evidence type="ECO:0000313" key="10">
    <source>
        <dbReference type="Proteomes" id="UP001145094"/>
    </source>
</evidence>
<name>A0A9W6CHP2_9FIRM</name>
<dbReference type="SUPFAM" id="SSF52833">
    <property type="entry name" value="Thioredoxin-like"/>
    <property type="match status" value="1"/>
</dbReference>
<sequence length="108" mass="12086">MLEVDKKTFEPEVLQAEGYVLVDFFGDGCVPCQALMPHVHAYADKYGDKIKFTSLNTTKARRLAIGQKILGLPVIAIYKDGEKVEELVKDDATPEAVEEMVKKYYAMA</sequence>
<dbReference type="PANTHER" id="PTHR45663:SF11">
    <property type="entry name" value="GEO12009P1"/>
    <property type="match status" value="1"/>
</dbReference>
<dbReference type="PROSITE" id="PS00194">
    <property type="entry name" value="THIOREDOXIN_1"/>
    <property type="match status" value="1"/>
</dbReference>
<gene>
    <name evidence="9" type="primary">trxA</name>
    <name evidence="8" type="synonym">trxA_1</name>
    <name evidence="8" type="ORF">Selli1_00790</name>
    <name evidence="9" type="ORF">Selli2_28340</name>
</gene>
<dbReference type="PANTHER" id="PTHR45663">
    <property type="entry name" value="GEO12009P1"/>
    <property type="match status" value="1"/>
</dbReference>
<reference evidence="8" key="1">
    <citation type="submission" date="2022-11" db="EMBL/GenBank/DDBJ databases">
        <title>Draft genome sequence of Sellimonas catena strain 12EGH17.</title>
        <authorList>
            <person name="Atsushi H."/>
            <person name="Moriya O."/>
            <person name="Mitsuo S."/>
        </authorList>
    </citation>
    <scope>NUCLEOTIDE SEQUENCE</scope>
    <source>
        <strain evidence="8">12EGH17</strain>
    </source>
</reference>
<dbReference type="InterPro" id="IPR013766">
    <property type="entry name" value="Thioredoxin_domain"/>
</dbReference>
<dbReference type="EMBL" id="BSCH01000020">
    <property type="protein sequence ID" value="GLG91407.1"/>
    <property type="molecule type" value="Genomic_DNA"/>
</dbReference>
<dbReference type="GO" id="GO:0005737">
    <property type="term" value="C:cytoplasm"/>
    <property type="evidence" value="ECO:0007669"/>
    <property type="project" value="TreeGrafter"/>
</dbReference>
<dbReference type="NCBIfam" id="NF047697">
    <property type="entry name" value="ThioredTrxAClost"/>
    <property type="match status" value="1"/>
</dbReference>
<keyword evidence="3" id="KW-0813">Transport</keyword>
<keyword evidence="6" id="KW-0676">Redox-active center</keyword>
<dbReference type="InterPro" id="IPR036249">
    <property type="entry name" value="Thioredoxin-like_sf"/>
</dbReference>
<dbReference type="PROSITE" id="PS51352">
    <property type="entry name" value="THIOREDOXIN_2"/>
    <property type="match status" value="1"/>
</dbReference>
<evidence type="ECO:0000313" key="11">
    <source>
        <dbReference type="Proteomes" id="UP001145145"/>
    </source>
</evidence>
<organism evidence="9 10">
    <name type="scientific">Sellimonas catena</name>
    <dbReference type="NCBI Taxonomy" id="2994035"/>
    <lineage>
        <taxon>Bacteria</taxon>
        <taxon>Bacillati</taxon>
        <taxon>Bacillota</taxon>
        <taxon>Clostridia</taxon>
        <taxon>Lachnospirales</taxon>
        <taxon>Lachnospiraceae</taxon>
        <taxon>Sellimonas</taxon>
    </lineage>
</organism>
<protein>
    <recommendedName>
        <fullName evidence="2">Thioredoxin</fullName>
    </recommendedName>
</protein>
<dbReference type="InterPro" id="IPR017937">
    <property type="entry name" value="Thioredoxin_CS"/>
</dbReference>
<dbReference type="RefSeq" id="WP_087167800.1">
    <property type="nucleotide sequence ID" value="NZ_BSBO01000001.1"/>
</dbReference>
<dbReference type="Proteomes" id="UP001145145">
    <property type="component" value="Unassembled WGS sequence"/>
</dbReference>
<keyword evidence="5" id="KW-1015">Disulfide bond</keyword>
<dbReference type="Pfam" id="PF00085">
    <property type="entry name" value="Thioredoxin"/>
    <property type="match status" value="1"/>
</dbReference>
<reference evidence="8" key="2">
    <citation type="submission" date="2022-11" db="EMBL/GenBank/DDBJ databases">
        <title>Draft genome sequence of Sellimonas catena strain 12EGH17.</title>
        <authorList>
            <person name="Hisatomi A."/>
            <person name="Ohkuma M."/>
            <person name="Sakamoto M."/>
        </authorList>
    </citation>
    <scope>NUCLEOTIDE SEQUENCE</scope>
    <source>
        <strain evidence="8">12EGH17</strain>
    </source>
</reference>
<proteinExistence type="inferred from homology"/>
<dbReference type="Proteomes" id="UP001145094">
    <property type="component" value="Unassembled WGS sequence"/>
</dbReference>
<dbReference type="EMBL" id="BSBO01000001">
    <property type="protein sequence ID" value="GLG02905.1"/>
    <property type="molecule type" value="Genomic_DNA"/>
</dbReference>
<reference evidence="9 11" key="5">
    <citation type="journal article" date="2023" name="Int. J. Syst. Evol. Microbiol.">
        <title>Sellimonas catena sp. nov., isolated from human faeces.</title>
        <authorList>
            <person name="Hisatomi A."/>
            <person name="Ohkuma M."/>
            <person name="Sakamoto M."/>
        </authorList>
    </citation>
    <scope>NUCLEOTIDE SEQUENCE</scope>
    <source>
        <strain evidence="8 11">12EGH17</strain>
        <strain evidence="9">18CBH55</strain>
    </source>
</reference>
<accession>A0A9W6CHP2</accession>
<dbReference type="CDD" id="cd02947">
    <property type="entry name" value="TRX_family"/>
    <property type="match status" value="1"/>
</dbReference>
<evidence type="ECO:0000256" key="4">
    <source>
        <dbReference type="ARBA" id="ARBA00022982"/>
    </source>
</evidence>
<reference evidence="9" key="3">
    <citation type="submission" date="2022-11" db="EMBL/GenBank/DDBJ databases">
        <title>Draft genome sequence of Sellimonas catena strain 18CBH55.</title>
        <authorList>
            <person name="Atsushi H."/>
            <person name="Moriya O."/>
            <person name="Mitsuo S."/>
        </authorList>
    </citation>
    <scope>NUCLEOTIDE SEQUENCE</scope>
    <source>
        <strain evidence="9">18CBH55</strain>
    </source>
</reference>
<evidence type="ECO:0000256" key="5">
    <source>
        <dbReference type="ARBA" id="ARBA00023157"/>
    </source>
</evidence>
<dbReference type="GO" id="GO:0015035">
    <property type="term" value="F:protein-disulfide reductase activity"/>
    <property type="evidence" value="ECO:0007669"/>
    <property type="project" value="TreeGrafter"/>
</dbReference>
<evidence type="ECO:0000256" key="6">
    <source>
        <dbReference type="ARBA" id="ARBA00023284"/>
    </source>
</evidence>
<evidence type="ECO:0000313" key="9">
    <source>
        <dbReference type="EMBL" id="GLG91407.1"/>
    </source>
</evidence>
<reference evidence="9" key="4">
    <citation type="submission" date="2022-11" db="EMBL/GenBank/DDBJ databases">
        <title>Draft genome sequence of Sellimonas catena strain 18CBH55.</title>
        <authorList>
            <person name="Hisatomi A."/>
            <person name="Ohkuma M."/>
            <person name="Sakamoto M."/>
        </authorList>
    </citation>
    <scope>NUCLEOTIDE SEQUENCE</scope>
    <source>
        <strain evidence="9">18CBH55</strain>
    </source>
</reference>
<feature type="domain" description="Thioredoxin" evidence="7">
    <location>
        <begin position="1"/>
        <end position="106"/>
    </location>
</feature>
<dbReference type="AlphaFoldDB" id="A0A9W6CHP2"/>
<evidence type="ECO:0000256" key="2">
    <source>
        <dbReference type="ARBA" id="ARBA00020570"/>
    </source>
</evidence>
<dbReference type="Gene3D" id="3.40.30.10">
    <property type="entry name" value="Glutaredoxin"/>
    <property type="match status" value="1"/>
</dbReference>
<evidence type="ECO:0000256" key="1">
    <source>
        <dbReference type="ARBA" id="ARBA00008987"/>
    </source>
</evidence>
<keyword evidence="4" id="KW-0249">Electron transport</keyword>
<evidence type="ECO:0000256" key="3">
    <source>
        <dbReference type="ARBA" id="ARBA00022448"/>
    </source>
</evidence>
<evidence type="ECO:0000259" key="7">
    <source>
        <dbReference type="PROSITE" id="PS51352"/>
    </source>
</evidence>
<evidence type="ECO:0000313" key="8">
    <source>
        <dbReference type="EMBL" id="GLG02905.1"/>
    </source>
</evidence>